<keyword evidence="7 8" id="KW-0472">Membrane</keyword>
<evidence type="ECO:0000313" key="10">
    <source>
        <dbReference type="Proteomes" id="UP000514713"/>
    </source>
</evidence>
<gene>
    <name evidence="9" type="ORF">HUN01_29025</name>
</gene>
<feature type="transmembrane region" description="Helical" evidence="8">
    <location>
        <begin position="373"/>
        <end position="391"/>
    </location>
</feature>
<proteinExistence type="predicted"/>
<evidence type="ECO:0000256" key="2">
    <source>
        <dbReference type="ARBA" id="ARBA00022475"/>
    </source>
</evidence>
<feature type="transmembrane region" description="Helical" evidence="8">
    <location>
        <begin position="104"/>
        <end position="127"/>
    </location>
</feature>
<dbReference type="PANTHER" id="PTHR43486">
    <property type="entry name" value="LIPID II FLIPPASE MURJ-RELATED"/>
    <property type="match status" value="1"/>
</dbReference>
<feature type="transmembrane region" description="Helical" evidence="8">
    <location>
        <begin position="63"/>
        <end position="92"/>
    </location>
</feature>
<reference evidence="10" key="1">
    <citation type="submission" date="2020-06" db="EMBL/GenBank/DDBJ databases">
        <title>Nostoc edaphicum CCNP1411 genome.</title>
        <authorList>
            <person name="Fidor A."/>
            <person name="Grabski M."/>
            <person name="Gawor J."/>
            <person name="Gromadka R."/>
            <person name="Wegrzyn G."/>
            <person name="Mazur-Marzec H."/>
        </authorList>
    </citation>
    <scope>NUCLEOTIDE SEQUENCE [LARGE SCALE GENOMIC DNA]</scope>
    <source>
        <strain evidence="10">CCNP1411</strain>
    </source>
</reference>
<protein>
    <submittedName>
        <fullName evidence="9">Polysaccharide biosynthesis C-terminal domain-containing protein</fullName>
    </submittedName>
</protein>
<evidence type="ECO:0000256" key="8">
    <source>
        <dbReference type="SAM" id="Phobius"/>
    </source>
</evidence>
<evidence type="ECO:0000256" key="5">
    <source>
        <dbReference type="ARBA" id="ARBA00022984"/>
    </source>
</evidence>
<dbReference type="Proteomes" id="UP000514713">
    <property type="component" value="Chromosome"/>
</dbReference>
<feature type="transmembrane region" description="Helical" evidence="8">
    <location>
        <begin position="423"/>
        <end position="444"/>
    </location>
</feature>
<dbReference type="AlphaFoldDB" id="A0A7D7QWL8"/>
<dbReference type="Pfam" id="PF03023">
    <property type="entry name" value="MurJ"/>
    <property type="match status" value="1"/>
</dbReference>
<keyword evidence="3 8" id="KW-0812">Transmembrane</keyword>
<feature type="transmembrane region" description="Helical" evidence="8">
    <location>
        <begin position="202"/>
        <end position="224"/>
    </location>
</feature>
<keyword evidence="6 8" id="KW-1133">Transmembrane helix</keyword>
<dbReference type="RefSeq" id="WP_181929068.1">
    <property type="nucleotide sequence ID" value="NZ_CP054698.1"/>
</dbReference>
<dbReference type="PRINTS" id="PR01806">
    <property type="entry name" value="VIRFACTRMVIN"/>
</dbReference>
<keyword evidence="5" id="KW-0573">Peptidoglycan synthesis</keyword>
<feature type="transmembrane region" description="Helical" evidence="8">
    <location>
        <begin position="245"/>
        <end position="265"/>
    </location>
</feature>
<organism evidence="9 10">
    <name type="scientific">Nostoc edaphicum CCNP1411</name>
    <dbReference type="NCBI Taxonomy" id="1472755"/>
    <lineage>
        <taxon>Bacteria</taxon>
        <taxon>Bacillati</taxon>
        <taxon>Cyanobacteriota</taxon>
        <taxon>Cyanophyceae</taxon>
        <taxon>Nostocales</taxon>
        <taxon>Nostocaceae</taxon>
        <taxon>Nostoc</taxon>
    </lineage>
</organism>
<evidence type="ECO:0000313" key="9">
    <source>
        <dbReference type="EMBL" id="QMS91443.1"/>
    </source>
</evidence>
<feature type="transmembrane region" description="Helical" evidence="8">
    <location>
        <begin position="329"/>
        <end position="353"/>
    </location>
</feature>
<feature type="transmembrane region" description="Helical" evidence="8">
    <location>
        <begin position="147"/>
        <end position="169"/>
    </location>
</feature>
<keyword evidence="10" id="KW-1185">Reference proteome</keyword>
<dbReference type="GO" id="GO:0009252">
    <property type="term" value="P:peptidoglycan biosynthetic process"/>
    <property type="evidence" value="ECO:0007669"/>
    <property type="project" value="UniProtKB-KW"/>
</dbReference>
<name>A0A7D7QWL8_9NOSO</name>
<dbReference type="KEGG" id="ned:HUN01_29025"/>
<keyword evidence="2" id="KW-1003">Cell membrane</keyword>
<feature type="transmembrane region" description="Helical" evidence="8">
    <location>
        <begin position="398"/>
        <end position="417"/>
    </location>
</feature>
<feature type="transmembrane region" description="Helical" evidence="8">
    <location>
        <begin position="176"/>
        <end position="196"/>
    </location>
</feature>
<dbReference type="GO" id="GO:0005886">
    <property type="term" value="C:plasma membrane"/>
    <property type="evidence" value="ECO:0007669"/>
    <property type="project" value="UniProtKB-SubCell"/>
</dbReference>
<dbReference type="EMBL" id="CP054698">
    <property type="protein sequence ID" value="QMS91443.1"/>
    <property type="molecule type" value="Genomic_DNA"/>
</dbReference>
<evidence type="ECO:0000256" key="6">
    <source>
        <dbReference type="ARBA" id="ARBA00022989"/>
    </source>
</evidence>
<dbReference type="GO" id="GO:0008360">
    <property type="term" value="P:regulation of cell shape"/>
    <property type="evidence" value="ECO:0007669"/>
    <property type="project" value="UniProtKB-KW"/>
</dbReference>
<evidence type="ECO:0000256" key="3">
    <source>
        <dbReference type="ARBA" id="ARBA00022692"/>
    </source>
</evidence>
<comment type="subcellular location">
    <subcellularLocation>
        <location evidence="1">Cell membrane</location>
        <topology evidence="1">Multi-pass membrane protein</topology>
    </subcellularLocation>
</comment>
<evidence type="ECO:0000256" key="4">
    <source>
        <dbReference type="ARBA" id="ARBA00022960"/>
    </source>
</evidence>
<dbReference type="PANTHER" id="PTHR43486:SF1">
    <property type="entry name" value="LIPID II FLIPPASE MURJ-RELATED"/>
    <property type="match status" value="1"/>
</dbReference>
<accession>A0A7D7QWL8</accession>
<sequence>MKMWRLQSLVDYWKQLTSGSINRQIFGAAMIVGLLTGLVKVAAVGKELVVAQRFGTGDDLDAFLIALLVPSFIINVVAGSFNTALIPVYMQVREQEGIKVAQRLFSGATISGLGLLGITTIVMVASAHLYLPYIAAGFSPKKLDMTFHLLCAIAPFVLLSGIIIIWSAVLNAGERFAIAALSPILTPTISVLLLLMLKSWGIFALAAGLVCGAAVEITLLGAALHRQGISWLPKWYGFDTHLRRVVSQYLPMIAGGFLMCSTNLVDQSMAAMLSPGSVAALSYGNKLIAFPISLATTALSTAVIPYFSKMVASKDWIGTHRTLKRYMQIIFVTTTLLAGFLFIFSESIVQILFQRGSFTANDTQLVAQIQNYFALQIPFYVAGILAVRLISAMQLNHILMWGSACNLTINIFLNYVFMQWFGVTGIALSTACVYIFSFFFLTYFSNKKLIKQESEYRIQNSE</sequence>
<keyword evidence="4" id="KW-0133">Cell shape</keyword>
<dbReference type="InterPro" id="IPR004268">
    <property type="entry name" value="MurJ"/>
</dbReference>
<feature type="transmembrane region" description="Helical" evidence="8">
    <location>
        <begin position="21"/>
        <end position="43"/>
    </location>
</feature>
<evidence type="ECO:0000256" key="7">
    <source>
        <dbReference type="ARBA" id="ARBA00023136"/>
    </source>
</evidence>
<evidence type="ECO:0000256" key="1">
    <source>
        <dbReference type="ARBA" id="ARBA00004651"/>
    </source>
</evidence>
<feature type="transmembrane region" description="Helical" evidence="8">
    <location>
        <begin position="287"/>
        <end position="308"/>
    </location>
</feature>